<name>A0A4Z0WJU7_9GAMM</name>
<dbReference type="PROSITE" id="PS01124">
    <property type="entry name" value="HTH_ARAC_FAMILY_2"/>
    <property type="match status" value="1"/>
</dbReference>
<sequence>MIKATRQLDDPAPLIERFCHQDQCATPIPGVTLLRSCTPTEPLPAVYEPMLCLVAQGSKRTLLGDTVFEYGAGDYLIASVDLPISGEILNASPESPYLAMTLALNIDTLTELLLALPTQPVSNHLSIGLSVSQPPPTLLDAITRLLRLLERPDDIPILAPLVEREILYLLLTGEHGGTLRQIAAGEGHLCRISKAIAWIREHYADSLQIETLAEIASMSTSAFHRHFKAVTAMSPLQFQKTIRLQEARRLLLARHADAASVGFTLGYQSPSHFSREYARMFGAPPRKDIAAIRRAEADRHNGITAPV</sequence>
<gene>
    <name evidence="4" type="ORF">E4656_03150</name>
</gene>
<accession>A0A4Z0WJU7</accession>
<reference evidence="4 5" key="1">
    <citation type="submission" date="2019-04" db="EMBL/GenBank/DDBJ databases">
        <title>Natronospirillum operosus gen. nov., sp. nov., a haloalkaliphilic satellite isolated from decaying biomass of laboratory culture of cyanobacterium Geitlerinema sp. and proposal of Natronospirillaceae fam. nov. and Saccharospirillaceae fam. nov.</title>
        <authorList>
            <person name="Kevbrin V."/>
            <person name="Boltyanskaya Y."/>
            <person name="Koziaeva V."/>
            <person name="Grouzdev D.S."/>
            <person name="Park M."/>
            <person name="Cho J."/>
        </authorList>
    </citation>
    <scope>NUCLEOTIDE SEQUENCE [LARGE SCALE GENOMIC DNA]</scope>
    <source>
        <strain evidence="4 5">G-116</strain>
    </source>
</reference>
<keyword evidence="2" id="KW-0804">Transcription</keyword>
<dbReference type="GO" id="GO:0043565">
    <property type="term" value="F:sequence-specific DNA binding"/>
    <property type="evidence" value="ECO:0007669"/>
    <property type="project" value="InterPro"/>
</dbReference>
<dbReference type="Pfam" id="PF06719">
    <property type="entry name" value="AraC_N"/>
    <property type="match status" value="1"/>
</dbReference>
<keyword evidence="1" id="KW-0805">Transcription regulation</keyword>
<dbReference type="AlphaFoldDB" id="A0A4Z0WJU7"/>
<dbReference type="Proteomes" id="UP000297475">
    <property type="component" value="Unassembled WGS sequence"/>
</dbReference>
<proteinExistence type="predicted"/>
<evidence type="ECO:0000256" key="1">
    <source>
        <dbReference type="ARBA" id="ARBA00023015"/>
    </source>
</evidence>
<keyword evidence="5" id="KW-1185">Reference proteome</keyword>
<dbReference type="InterPro" id="IPR018060">
    <property type="entry name" value="HTH_AraC"/>
</dbReference>
<protein>
    <submittedName>
        <fullName evidence="4">AraC family transcriptional regulator</fullName>
    </submittedName>
</protein>
<comment type="caution">
    <text evidence="4">The sequence shown here is derived from an EMBL/GenBank/DDBJ whole genome shotgun (WGS) entry which is preliminary data.</text>
</comment>
<evidence type="ECO:0000313" key="4">
    <source>
        <dbReference type="EMBL" id="TGG95435.1"/>
    </source>
</evidence>
<dbReference type="RefSeq" id="WP_135481103.1">
    <property type="nucleotide sequence ID" value="NZ_SRMF01000001.1"/>
</dbReference>
<dbReference type="SUPFAM" id="SSF46689">
    <property type="entry name" value="Homeodomain-like"/>
    <property type="match status" value="2"/>
</dbReference>
<evidence type="ECO:0000313" key="5">
    <source>
        <dbReference type="Proteomes" id="UP000297475"/>
    </source>
</evidence>
<dbReference type="PANTHER" id="PTHR43436">
    <property type="entry name" value="ARAC-FAMILY TRANSCRIPTIONAL REGULATOR"/>
    <property type="match status" value="1"/>
</dbReference>
<dbReference type="EMBL" id="SRMF01000001">
    <property type="protein sequence ID" value="TGG95435.1"/>
    <property type="molecule type" value="Genomic_DNA"/>
</dbReference>
<dbReference type="Pfam" id="PF12833">
    <property type="entry name" value="HTH_18"/>
    <property type="match status" value="1"/>
</dbReference>
<dbReference type="InterPro" id="IPR009594">
    <property type="entry name" value="Tscrpt_reg_HTH_AraC_N"/>
</dbReference>
<dbReference type="PANTHER" id="PTHR43436:SF1">
    <property type="entry name" value="TRANSCRIPTIONAL REGULATORY PROTEIN"/>
    <property type="match status" value="1"/>
</dbReference>
<evidence type="ECO:0000259" key="3">
    <source>
        <dbReference type="PROSITE" id="PS01124"/>
    </source>
</evidence>
<organism evidence="4 5">
    <name type="scientific">Natronospirillum operosum</name>
    <dbReference type="NCBI Taxonomy" id="2759953"/>
    <lineage>
        <taxon>Bacteria</taxon>
        <taxon>Pseudomonadati</taxon>
        <taxon>Pseudomonadota</taxon>
        <taxon>Gammaproteobacteria</taxon>
        <taxon>Oceanospirillales</taxon>
        <taxon>Natronospirillaceae</taxon>
        <taxon>Natronospirillum</taxon>
    </lineage>
</organism>
<dbReference type="Gene3D" id="1.10.10.60">
    <property type="entry name" value="Homeodomain-like"/>
    <property type="match status" value="2"/>
</dbReference>
<dbReference type="SMART" id="SM00342">
    <property type="entry name" value="HTH_ARAC"/>
    <property type="match status" value="1"/>
</dbReference>
<dbReference type="GO" id="GO:0003700">
    <property type="term" value="F:DNA-binding transcription factor activity"/>
    <property type="evidence" value="ECO:0007669"/>
    <property type="project" value="InterPro"/>
</dbReference>
<evidence type="ECO:0000256" key="2">
    <source>
        <dbReference type="ARBA" id="ARBA00023163"/>
    </source>
</evidence>
<dbReference type="OrthoDB" id="9802263at2"/>
<feature type="domain" description="HTH araC/xylS-type" evidence="3">
    <location>
        <begin position="193"/>
        <end position="291"/>
    </location>
</feature>
<dbReference type="InterPro" id="IPR009057">
    <property type="entry name" value="Homeodomain-like_sf"/>
</dbReference>